<keyword evidence="2" id="KW-0488">Methylation</keyword>
<keyword evidence="5 6" id="KW-0472">Membrane</keyword>
<dbReference type="PANTHER" id="PTHR30093:SF47">
    <property type="entry name" value="TYPE IV PILUS NON-CORE MINOR PILIN PILE"/>
    <property type="match status" value="1"/>
</dbReference>
<dbReference type="EMBL" id="BMNN01000001">
    <property type="protein sequence ID" value="GGI87881.1"/>
    <property type="molecule type" value="Genomic_DNA"/>
</dbReference>
<evidence type="ECO:0000256" key="6">
    <source>
        <dbReference type="SAM" id="Phobius"/>
    </source>
</evidence>
<organism evidence="7 8">
    <name type="scientific">Halopseudomonas pertucinogena</name>
    <dbReference type="NCBI Taxonomy" id="86175"/>
    <lineage>
        <taxon>Bacteria</taxon>
        <taxon>Pseudomonadati</taxon>
        <taxon>Pseudomonadota</taxon>
        <taxon>Gammaproteobacteria</taxon>
        <taxon>Pseudomonadales</taxon>
        <taxon>Pseudomonadaceae</taxon>
        <taxon>Halopseudomonas</taxon>
    </lineage>
</organism>
<feature type="transmembrane region" description="Helical" evidence="6">
    <location>
        <begin position="6"/>
        <end position="31"/>
    </location>
</feature>
<evidence type="ECO:0000256" key="4">
    <source>
        <dbReference type="ARBA" id="ARBA00022989"/>
    </source>
</evidence>
<evidence type="ECO:0000313" key="7">
    <source>
        <dbReference type="EMBL" id="GGI87881.1"/>
    </source>
</evidence>
<dbReference type="RefSeq" id="WP_229710227.1">
    <property type="nucleotide sequence ID" value="NZ_BMNN01000001.1"/>
</dbReference>
<dbReference type="InterPro" id="IPR002416">
    <property type="entry name" value="T2SS_protein-GspH"/>
</dbReference>
<evidence type="ECO:0000256" key="2">
    <source>
        <dbReference type="ARBA" id="ARBA00022481"/>
    </source>
</evidence>
<keyword evidence="3 6" id="KW-0812">Transmembrane</keyword>
<comment type="subcellular location">
    <subcellularLocation>
        <location evidence="1">Membrane</location>
        <topology evidence="1">Single-pass membrane protein</topology>
    </subcellularLocation>
</comment>
<accession>A0ABQ2CGD4</accession>
<dbReference type="Pfam" id="PF16732">
    <property type="entry name" value="ComP_DUS"/>
    <property type="match status" value="1"/>
</dbReference>
<dbReference type="SUPFAM" id="SSF54523">
    <property type="entry name" value="Pili subunits"/>
    <property type="match status" value="1"/>
</dbReference>
<dbReference type="InterPro" id="IPR012902">
    <property type="entry name" value="N_methyl_site"/>
</dbReference>
<name>A0ABQ2CGD4_9GAMM</name>
<proteinExistence type="predicted"/>
<dbReference type="PANTHER" id="PTHR30093">
    <property type="entry name" value="GENERAL SECRETION PATHWAY PROTEIN G"/>
    <property type="match status" value="1"/>
</dbReference>
<evidence type="ECO:0000256" key="3">
    <source>
        <dbReference type="ARBA" id="ARBA00022692"/>
    </source>
</evidence>
<evidence type="ECO:0000313" key="8">
    <source>
        <dbReference type="Proteomes" id="UP000633263"/>
    </source>
</evidence>
<reference evidence="8" key="1">
    <citation type="journal article" date="2019" name="Int. J. Syst. Evol. Microbiol.">
        <title>The Global Catalogue of Microorganisms (GCM) 10K type strain sequencing project: providing services to taxonomists for standard genome sequencing and annotation.</title>
        <authorList>
            <consortium name="The Broad Institute Genomics Platform"/>
            <consortium name="The Broad Institute Genome Sequencing Center for Infectious Disease"/>
            <person name="Wu L."/>
            <person name="Ma J."/>
        </authorList>
    </citation>
    <scope>NUCLEOTIDE SEQUENCE [LARGE SCALE GENOMIC DNA]</scope>
    <source>
        <strain evidence="8">JCM 11590</strain>
    </source>
</reference>
<dbReference type="Pfam" id="PF07963">
    <property type="entry name" value="N_methyl"/>
    <property type="match status" value="1"/>
</dbReference>
<protein>
    <submittedName>
        <fullName evidence="7">Pilus biosynthesis protein</fullName>
    </submittedName>
</protein>
<dbReference type="InterPro" id="IPR045584">
    <property type="entry name" value="Pilin-like"/>
</dbReference>
<dbReference type="NCBIfam" id="TIGR02532">
    <property type="entry name" value="IV_pilin_GFxxxE"/>
    <property type="match status" value="1"/>
</dbReference>
<sequence length="133" mass="14317">MNGTQRGFTLIEIMLVVVVLGILATIALPSYQEHVRQARRAEVSTVMLESAQLLERHYTRHGTYDAEPAAPVPTQSPPTGAAVYRIAVSTAAEGFTLTATAVPGGIMAGDACASYSVNQVNQRTPDDSKCWRR</sequence>
<dbReference type="PRINTS" id="PR00885">
    <property type="entry name" value="BCTERIALGSPH"/>
</dbReference>
<dbReference type="Proteomes" id="UP000633263">
    <property type="component" value="Unassembled WGS sequence"/>
</dbReference>
<dbReference type="PROSITE" id="PS00409">
    <property type="entry name" value="PROKAR_NTER_METHYL"/>
    <property type="match status" value="1"/>
</dbReference>
<dbReference type="InterPro" id="IPR031982">
    <property type="entry name" value="PilE-like"/>
</dbReference>
<gene>
    <name evidence="7" type="ORF">GCM10009083_00260</name>
</gene>
<evidence type="ECO:0000256" key="5">
    <source>
        <dbReference type="ARBA" id="ARBA00023136"/>
    </source>
</evidence>
<evidence type="ECO:0000256" key="1">
    <source>
        <dbReference type="ARBA" id="ARBA00004167"/>
    </source>
</evidence>
<dbReference type="Gene3D" id="3.30.700.10">
    <property type="entry name" value="Glycoprotein, Type 4 Pilin"/>
    <property type="match status" value="1"/>
</dbReference>
<keyword evidence="4 6" id="KW-1133">Transmembrane helix</keyword>
<keyword evidence="8" id="KW-1185">Reference proteome</keyword>
<comment type="caution">
    <text evidence="7">The sequence shown here is derived from an EMBL/GenBank/DDBJ whole genome shotgun (WGS) entry which is preliminary data.</text>
</comment>